<name>A0ABY1CND5_MYXFU</name>
<sequence length="226" mass="24205">MPARRGCTGWAARGRSWRFASNQAGLVLDMTVGMSLTRALCSLVLLLCLPNCASRAVDVKPSSSSDCAKASLFERFARGGMVESLEGGDVRLSVMADVHSADCGTPDCYFTRLQAVFRFEAGRGCRLREVDVFTEDGGCNVGGAFDPPKQELFFADGAADLSAPTLGQLTLRTRQGDRALVLVPRNLFFFADVKPGAPLHTSLPSGEEGEDACCWGASVAESHFRD</sequence>
<organism evidence="1 2">
    <name type="scientific">Myxococcus fulvus</name>
    <dbReference type="NCBI Taxonomy" id="33"/>
    <lineage>
        <taxon>Bacteria</taxon>
        <taxon>Pseudomonadati</taxon>
        <taxon>Myxococcota</taxon>
        <taxon>Myxococcia</taxon>
        <taxon>Myxococcales</taxon>
        <taxon>Cystobacterineae</taxon>
        <taxon>Myxococcaceae</taxon>
        <taxon>Myxococcus</taxon>
    </lineage>
</organism>
<dbReference type="Proteomes" id="UP000183760">
    <property type="component" value="Unassembled WGS sequence"/>
</dbReference>
<evidence type="ECO:0000313" key="2">
    <source>
        <dbReference type="Proteomes" id="UP000183760"/>
    </source>
</evidence>
<reference evidence="1 2" key="1">
    <citation type="submission" date="2016-10" db="EMBL/GenBank/DDBJ databases">
        <authorList>
            <person name="Varghese N."/>
            <person name="Submissions S."/>
        </authorList>
    </citation>
    <scope>NUCLEOTIDE SEQUENCE [LARGE SCALE GENOMIC DNA]</scope>
    <source>
        <strain evidence="1 2">DSM 16525</strain>
    </source>
</reference>
<evidence type="ECO:0008006" key="3">
    <source>
        <dbReference type="Google" id="ProtNLM"/>
    </source>
</evidence>
<evidence type="ECO:0000313" key="1">
    <source>
        <dbReference type="EMBL" id="SEU25834.1"/>
    </source>
</evidence>
<accession>A0ABY1CND5</accession>
<gene>
    <name evidence="1" type="ORF">SAMN05443572_107166</name>
</gene>
<comment type="caution">
    <text evidence="1">The sequence shown here is derived from an EMBL/GenBank/DDBJ whole genome shotgun (WGS) entry which is preliminary data.</text>
</comment>
<protein>
    <recommendedName>
        <fullName evidence="3">Lipoprotein</fullName>
    </recommendedName>
</protein>
<proteinExistence type="predicted"/>
<keyword evidence="2" id="KW-1185">Reference proteome</keyword>
<dbReference type="EMBL" id="FOIB01000007">
    <property type="protein sequence ID" value="SEU25834.1"/>
    <property type="molecule type" value="Genomic_DNA"/>
</dbReference>